<dbReference type="EMBL" id="FXUG01000002">
    <property type="protein sequence ID" value="SMP47673.1"/>
    <property type="molecule type" value="Genomic_DNA"/>
</dbReference>
<dbReference type="Proteomes" id="UP001158067">
    <property type="component" value="Unassembled WGS sequence"/>
</dbReference>
<dbReference type="InterPro" id="IPR005835">
    <property type="entry name" value="NTP_transferase_dom"/>
</dbReference>
<evidence type="ECO:0000256" key="1">
    <source>
        <dbReference type="PROSITE-ProRule" id="PRU00703"/>
    </source>
</evidence>
<dbReference type="RefSeq" id="WP_283431643.1">
    <property type="nucleotide sequence ID" value="NZ_FXUG01000002.1"/>
</dbReference>
<protein>
    <submittedName>
        <fullName evidence="3">CBS domain-containing protein</fullName>
    </submittedName>
</protein>
<dbReference type="Gene3D" id="3.90.550.10">
    <property type="entry name" value="Spore Coat Polysaccharide Biosynthesis Protein SpsA, Chain A"/>
    <property type="match status" value="1"/>
</dbReference>
<dbReference type="Pfam" id="PF00571">
    <property type="entry name" value="CBS"/>
    <property type="match status" value="1"/>
</dbReference>
<dbReference type="SUPFAM" id="SSF54631">
    <property type="entry name" value="CBS-domain pair"/>
    <property type="match status" value="1"/>
</dbReference>
<gene>
    <name evidence="3" type="ORF">SAMN06265222_102325</name>
</gene>
<keyword evidence="4" id="KW-1185">Reference proteome</keyword>
<dbReference type="InterPro" id="IPR050486">
    <property type="entry name" value="Mannose-1P_guanyltransferase"/>
</dbReference>
<dbReference type="PROSITE" id="PS51371">
    <property type="entry name" value="CBS"/>
    <property type="match status" value="1"/>
</dbReference>
<keyword evidence="1" id="KW-0129">CBS domain</keyword>
<evidence type="ECO:0000313" key="4">
    <source>
        <dbReference type="Proteomes" id="UP001158067"/>
    </source>
</evidence>
<dbReference type="InterPro" id="IPR029044">
    <property type="entry name" value="Nucleotide-diphossugar_trans"/>
</dbReference>
<dbReference type="Gene3D" id="3.10.580.10">
    <property type="entry name" value="CBS-domain"/>
    <property type="match status" value="1"/>
</dbReference>
<reference evidence="3 4" key="1">
    <citation type="submission" date="2017-05" db="EMBL/GenBank/DDBJ databases">
        <authorList>
            <person name="Varghese N."/>
            <person name="Submissions S."/>
        </authorList>
    </citation>
    <scope>NUCLEOTIDE SEQUENCE [LARGE SCALE GENOMIC DNA]</scope>
    <source>
        <strain evidence="3 4">DSM 25457</strain>
    </source>
</reference>
<evidence type="ECO:0000259" key="2">
    <source>
        <dbReference type="PROSITE" id="PS51371"/>
    </source>
</evidence>
<dbReference type="SUPFAM" id="SSF53448">
    <property type="entry name" value="Nucleotide-diphospho-sugar transferases"/>
    <property type="match status" value="1"/>
</dbReference>
<dbReference type="InterPro" id="IPR000644">
    <property type="entry name" value="CBS_dom"/>
</dbReference>
<evidence type="ECO:0000313" key="3">
    <source>
        <dbReference type="EMBL" id="SMP47673.1"/>
    </source>
</evidence>
<accession>A0ABY1PWX3</accession>
<comment type="caution">
    <text evidence="3">The sequence shown here is derived from an EMBL/GenBank/DDBJ whole genome shotgun (WGS) entry which is preliminary data.</text>
</comment>
<dbReference type="Pfam" id="PF00483">
    <property type="entry name" value="NTP_transferase"/>
    <property type="match status" value="1"/>
</dbReference>
<proteinExistence type="predicted"/>
<dbReference type="PANTHER" id="PTHR22572">
    <property type="entry name" value="SUGAR-1-PHOSPHATE GUANYL TRANSFERASE"/>
    <property type="match status" value="1"/>
</dbReference>
<sequence length="362" mass="40025">MKISRINDYQALITHSGDCLRDAMKRLDETALGIVLLCEKNGRLLDTITDGDVRRAILDNVDLDAPLWQLYGRKVKAGQEPITACSGLTLAELTLQMTEAKISHLPLVDADQRVVGLVCETFAEGRRHNIEVQAVVMAGGFGTRLRPLTDNTPKPMLPVGGKPLLERTVGRLRDCGIRDVHFTTHYLPEQIQEHFGNGSDFGVDIHYVAEEQPLGTAGSLNLVNDDETPLVVINGDILTAVDFSALIDFHQSHDAAMTVGVRQYDFKVPYGVIESVGGQVVALKEKPKMEFLVNAGIYLVGVEAKKLIPADKRFDMTDLIEQLIADGKKVVSFPVIEYWLDIGQHEDFEKAQVDIQAKRWAA</sequence>
<dbReference type="CDD" id="cd06426">
    <property type="entry name" value="NTP_transferase_like_2"/>
    <property type="match status" value="1"/>
</dbReference>
<dbReference type="InterPro" id="IPR046342">
    <property type="entry name" value="CBS_dom_sf"/>
</dbReference>
<feature type="domain" description="CBS" evidence="2">
    <location>
        <begin position="3"/>
        <end position="63"/>
    </location>
</feature>
<name>A0ABY1PWX3_9BACT</name>
<organism evidence="3 4">
    <name type="scientific">Neorhodopirellula lusitana</name>
    <dbReference type="NCBI Taxonomy" id="445327"/>
    <lineage>
        <taxon>Bacteria</taxon>
        <taxon>Pseudomonadati</taxon>
        <taxon>Planctomycetota</taxon>
        <taxon>Planctomycetia</taxon>
        <taxon>Pirellulales</taxon>
        <taxon>Pirellulaceae</taxon>
        <taxon>Neorhodopirellula</taxon>
    </lineage>
</organism>